<dbReference type="AlphaFoldDB" id="A0A7R8ZXI8"/>
<dbReference type="EMBL" id="LR899525">
    <property type="protein sequence ID" value="CAD7240107.1"/>
    <property type="molecule type" value="Genomic_DNA"/>
</dbReference>
<accession>A0A7R8ZXI8</accession>
<proteinExistence type="predicted"/>
<evidence type="ECO:0000313" key="2">
    <source>
        <dbReference type="Proteomes" id="UP000677054"/>
    </source>
</evidence>
<reference evidence="1" key="1">
    <citation type="submission" date="2020-11" db="EMBL/GenBank/DDBJ databases">
        <authorList>
            <person name="Tran Van P."/>
        </authorList>
    </citation>
    <scope>NUCLEOTIDE SEQUENCE</scope>
</reference>
<protein>
    <submittedName>
        <fullName evidence="1">Uncharacterized protein</fullName>
    </submittedName>
</protein>
<gene>
    <name evidence="1" type="ORF">DSTB1V02_LOCUS144</name>
</gene>
<keyword evidence="2" id="KW-1185">Reference proteome</keyword>
<dbReference type="EMBL" id="CAJPEV010000008">
    <property type="protein sequence ID" value="CAG0878621.1"/>
    <property type="molecule type" value="Genomic_DNA"/>
</dbReference>
<dbReference type="Proteomes" id="UP000677054">
    <property type="component" value="Unassembled WGS sequence"/>
</dbReference>
<dbReference type="OrthoDB" id="10017160at2759"/>
<sequence>MRDQQQSPPSLKEGCTLRDATEVKWESTCNLPLQEMLGGVECHEEKACNLGSGSITDIRMEGRRSRTSDVVPVSRGVRAALTVREFRTVICYNFCRGLTAMECLKELKEVFGDSAPKKTMLAVADRPPKKSYNMKARTVSLSKTAGVWIRLRNRSLSHLHLCWEGCVGESVGALGPGRCFWLSLKTQSSSSVR</sequence>
<evidence type="ECO:0000313" key="1">
    <source>
        <dbReference type="EMBL" id="CAD7240107.1"/>
    </source>
</evidence>
<name>A0A7R8ZXI8_9CRUS</name>
<organism evidence="1">
    <name type="scientific">Darwinula stevensoni</name>
    <dbReference type="NCBI Taxonomy" id="69355"/>
    <lineage>
        <taxon>Eukaryota</taxon>
        <taxon>Metazoa</taxon>
        <taxon>Ecdysozoa</taxon>
        <taxon>Arthropoda</taxon>
        <taxon>Crustacea</taxon>
        <taxon>Oligostraca</taxon>
        <taxon>Ostracoda</taxon>
        <taxon>Podocopa</taxon>
        <taxon>Podocopida</taxon>
        <taxon>Darwinulocopina</taxon>
        <taxon>Darwinuloidea</taxon>
        <taxon>Darwinulidae</taxon>
        <taxon>Darwinula</taxon>
    </lineage>
</organism>